<keyword evidence="1" id="KW-1185">Reference proteome</keyword>
<evidence type="ECO:0000313" key="1">
    <source>
        <dbReference type="Proteomes" id="UP000050741"/>
    </source>
</evidence>
<reference evidence="1" key="2">
    <citation type="submission" date="2014-05" db="EMBL/GenBank/DDBJ databases">
        <title>The genome and life-stage specific transcriptomes of Globodera pallida elucidate key aspects of plant parasitism by a cyst nematode.</title>
        <authorList>
            <person name="Cotton J.A."/>
            <person name="Lilley C.J."/>
            <person name="Jones L.M."/>
            <person name="Kikuchi T."/>
            <person name="Reid A.J."/>
            <person name="Thorpe P."/>
            <person name="Tsai I.J."/>
            <person name="Beasley H."/>
            <person name="Blok V."/>
            <person name="Cock P.J.A."/>
            <person name="Van den Akker S.E."/>
            <person name="Holroyd N."/>
            <person name="Hunt M."/>
            <person name="Mantelin S."/>
            <person name="Naghra H."/>
            <person name="Pain A."/>
            <person name="Palomares-Rius J.E."/>
            <person name="Zarowiecki M."/>
            <person name="Berriman M."/>
            <person name="Jones J.T."/>
            <person name="Urwin P.E."/>
        </authorList>
    </citation>
    <scope>NUCLEOTIDE SEQUENCE [LARGE SCALE GENOMIC DNA]</scope>
    <source>
        <strain evidence="1">Lindley</strain>
    </source>
</reference>
<evidence type="ECO:0000313" key="2">
    <source>
        <dbReference type="WBParaSite" id="GPLIN_000907300"/>
    </source>
</evidence>
<dbReference type="AlphaFoldDB" id="A0A183C877"/>
<proteinExistence type="predicted"/>
<accession>A0A183C877</accession>
<reference evidence="2" key="3">
    <citation type="submission" date="2016-06" db="UniProtKB">
        <authorList>
            <consortium name="WormBaseParasite"/>
        </authorList>
    </citation>
    <scope>IDENTIFICATION</scope>
</reference>
<dbReference type="WBParaSite" id="GPLIN_000907300">
    <property type="protein sequence ID" value="GPLIN_000907300"/>
    <property type="gene ID" value="GPLIN_000907300"/>
</dbReference>
<organism evidence="1 2">
    <name type="scientific">Globodera pallida</name>
    <name type="common">Potato cyst nematode worm</name>
    <name type="synonym">Heterodera pallida</name>
    <dbReference type="NCBI Taxonomy" id="36090"/>
    <lineage>
        <taxon>Eukaryota</taxon>
        <taxon>Metazoa</taxon>
        <taxon>Ecdysozoa</taxon>
        <taxon>Nematoda</taxon>
        <taxon>Chromadorea</taxon>
        <taxon>Rhabditida</taxon>
        <taxon>Tylenchina</taxon>
        <taxon>Tylenchomorpha</taxon>
        <taxon>Tylenchoidea</taxon>
        <taxon>Heteroderidae</taxon>
        <taxon>Heteroderinae</taxon>
        <taxon>Globodera</taxon>
    </lineage>
</organism>
<name>A0A183C877_GLOPA</name>
<dbReference type="Proteomes" id="UP000050741">
    <property type="component" value="Unassembled WGS sequence"/>
</dbReference>
<sequence length="70" mass="8114">MLKLIRTFIQTGAKLKENKQMMIPFIKLPQQNRKTKVSGGIIRRKRAHDIECGPSGGCMRRWTKTQKACR</sequence>
<protein>
    <submittedName>
        <fullName evidence="2">Uncharacterized protein</fullName>
    </submittedName>
</protein>
<reference evidence="1" key="1">
    <citation type="submission" date="2013-12" db="EMBL/GenBank/DDBJ databases">
        <authorList>
            <person name="Aslett M."/>
        </authorList>
    </citation>
    <scope>NUCLEOTIDE SEQUENCE [LARGE SCALE GENOMIC DNA]</scope>
    <source>
        <strain evidence="1">Lindley</strain>
    </source>
</reference>